<organism evidence="2">
    <name type="scientific">bioreactor metagenome</name>
    <dbReference type="NCBI Taxonomy" id="1076179"/>
    <lineage>
        <taxon>unclassified sequences</taxon>
        <taxon>metagenomes</taxon>
        <taxon>ecological metagenomes</taxon>
    </lineage>
</organism>
<dbReference type="InterPro" id="IPR005081">
    <property type="entry name" value="SpoIIGA"/>
</dbReference>
<reference evidence="2" key="1">
    <citation type="submission" date="2019-08" db="EMBL/GenBank/DDBJ databases">
        <authorList>
            <person name="Kucharzyk K."/>
            <person name="Murdoch R.W."/>
            <person name="Higgins S."/>
            <person name="Loffler F."/>
        </authorList>
    </citation>
    <scope>NUCLEOTIDE SEQUENCE</scope>
</reference>
<gene>
    <name evidence="2" type="ORF">SDC9_126307</name>
</gene>
<proteinExistence type="predicted"/>
<protein>
    <recommendedName>
        <fullName evidence="3">Sporulation sigma-E factor-processing peptidase</fullName>
    </recommendedName>
</protein>
<evidence type="ECO:0008006" key="3">
    <source>
        <dbReference type="Google" id="ProtNLM"/>
    </source>
</evidence>
<keyword evidence="1" id="KW-0472">Membrane</keyword>
<feature type="transmembrane region" description="Helical" evidence="1">
    <location>
        <begin position="123"/>
        <end position="147"/>
    </location>
</feature>
<dbReference type="GO" id="GO:0030436">
    <property type="term" value="P:asexual sporulation"/>
    <property type="evidence" value="ECO:0007669"/>
    <property type="project" value="InterPro"/>
</dbReference>
<evidence type="ECO:0000313" key="2">
    <source>
        <dbReference type="EMBL" id="MPM79274.1"/>
    </source>
</evidence>
<accession>A0A645CQW4</accession>
<dbReference type="PIRSF" id="PIRSF018571">
    <property type="entry name" value="SpoIIGA"/>
    <property type="match status" value="1"/>
</dbReference>
<keyword evidence="1" id="KW-0812">Transmembrane</keyword>
<dbReference type="Pfam" id="PF03419">
    <property type="entry name" value="Peptidase_U4"/>
    <property type="match status" value="1"/>
</dbReference>
<keyword evidence="1" id="KW-1133">Transmembrane helix</keyword>
<dbReference type="AlphaFoldDB" id="A0A645CQW4"/>
<comment type="caution">
    <text evidence="2">The sequence shown here is derived from an EMBL/GenBank/DDBJ whole genome shotgun (WGS) entry which is preliminary data.</text>
</comment>
<evidence type="ECO:0000256" key="1">
    <source>
        <dbReference type="SAM" id="Phobius"/>
    </source>
</evidence>
<sequence>MRQVIYIDVLLVLNLIINYILLLLTGLLLKLEFKRVRIFFGALLGSLYSLIILLPELNTLFSFIVKMLVCVLIIFVSFGFGTIKRFLRTSLMFLVMTFLFAGVMVGLWILLKPNGFVYNNSSLYFNFNPLVLIITTIACYLIIRLVVMLLNKRNKSLSVCQFKLHVNEFVFSGKAMMDTGNSLRESFTGFPVVICTYSFLKTCFPKEVRPFFSGEIDGAVECENTGWDKKNRLVVYNTIKGKGLLPAFMPDKLILQTLDKSEVTVTKVYIGVINNTAKINEEYDMILSPQILERNEIDVKEKVKNIRQ</sequence>
<dbReference type="GO" id="GO:0004190">
    <property type="term" value="F:aspartic-type endopeptidase activity"/>
    <property type="evidence" value="ECO:0007669"/>
    <property type="project" value="InterPro"/>
</dbReference>
<feature type="transmembrane region" description="Helical" evidence="1">
    <location>
        <begin position="60"/>
        <end position="80"/>
    </location>
</feature>
<dbReference type="GO" id="GO:0006508">
    <property type="term" value="P:proteolysis"/>
    <property type="evidence" value="ECO:0007669"/>
    <property type="project" value="InterPro"/>
</dbReference>
<dbReference type="EMBL" id="VSSQ01029232">
    <property type="protein sequence ID" value="MPM79274.1"/>
    <property type="molecule type" value="Genomic_DNA"/>
</dbReference>
<feature type="transmembrane region" description="Helical" evidence="1">
    <location>
        <begin position="92"/>
        <end position="111"/>
    </location>
</feature>
<feature type="transmembrane region" description="Helical" evidence="1">
    <location>
        <begin position="6"/>
        <end position="29"/>
    </location>
</feature>
<name>A0A645CQW4_9ZZZZ</name>
<feature type="transmembrane region" description="Helical" evidence="1">
    <location>
        <begin position="36"/>
        <end position="54"/>
    </location>
</feature>